<dbReference type="AlphaFoldDB" id="A0AA97NUZ3"/>
<accession>A0AA97NUZ3</accession>
<organism evidence="2">
    <name type="scientific">Pyricularia oryzae (strain Y34)</name>
    <name type="common">Rice blast fungus</name>
    <name type="synonym">Magnaporthe oryzae</name>
    <dbReference type="NCBI Taxonomy" id="1143189"/>
    <lineage>
        <taxon>Eukaryota</taxon>
        <taxon>Fungi</taxon>
        <taxon>Dikarya</taxon>
        <taxon>Ascomycota</taxon>
        <taxon>Pezizomycotina</taxon>
        <taxon>Sordariomycetes</taxon>
        <taxon>Sordariomycetidae</taxon>
        <taxon>Magnaporthales</taxon>
        <taxon>Pyriculariaceae</taxon>
        <taxon>Pyricularia</taxon>
    </lineage>
</organism>
<proteinExistence type="predicted"/>
<reference evidence="2" key="1">
    <citation type="journal article" date="2012" name="PLoS Genet.">
        <title>Comparative analysis of the genomes of two field isolates of the rice blast fungus Magnaporthe oryzae.</title>
        <authorList>
            <person name="Xue M."/>
            <person name="Yang J."/>
            <person name="Li Z."/>
            <person name="Hu S."/>
            <person name="Yao N."/>
            <person name="Dean R.A."/>
            <person name="Zhao W."/>
            <person name="Shen M."/>
            <person name="Zhang H."/>
            <person name="Li C."/>
            <person name="Liu L."/>
            <person name="Cao L."/>
            <person name="Xu X."/>
            <person name="Xing Y."/>
            <person name="Hsiang T."/>
            <person name="Zhang Z."/>
            <person name="Xu J.R."/>
            <person name="Peng Y.L."/>
        </authorList>
    </citation>
    <scope>NUCLEOTIDE SEQUENCE</scope>
    <source>
        <strain evidence="2">Y34</strain>
    </source>
</reference>
<evidence type="ECO:0000313" key="2">
    <source>
        <dbReference type="EMBL" id="ELQ36894.1"/>
    </source>
</evidence>
<dbReference type="Proteomes" id="UP000011086">
    <property type="component" value="Unassembled WGS sequence"/>
</dbReference>
<evidence type="ECO:0000256" key="1">
    <source>
        <dbReference type="SAM" id="MobiDB-lite"/>
    </source>
</evidence>
<sequence>MADRPHIQGGLNPKKVEEGEKEDKRMKIEDERYVTYGGRPVRRAYTAWVKESWEKGEKRQARNET</sequence>
<feature type="compositionally biased region" description="Basic and acidic residues" evidence="1">
    <location>
        <begin position="14"/>
        <end position="24"/>
    </location>
</feature>
<feature type="region of interest" description="Disordered" evidence="1">
    <location>
        <begin position="1"/>
        <end position="24"/>
    </location>
</feature>
<gene>
    <name evidence="2" type="ORF">OOU_Y34scaffold00626g10</name>
</gene>
<protein>
    <submittedName>
        <fullName evidence="2">Uncharacterized protein</fullName>
    </submittedName>
</protein>
<name>A0AA97NUZ3_PYRO3</name>
<dbReference type="EMBL" id="JH793773">
    <property type="protein sequence ID" value="ELQ36894.1"/>
    <property type="molecule type" value="Genomic_DNA"/>
</dbReference>